<name>A0A0F0KQE2_9MICO</name>
<dbReference type="KEGG" id="mfol:DXT68_11245"/>
<dbReference type="EMBL" id="JYIU01000036">
    <property type="protein sequence ID" value="KJL23142.1"/>
    <property type="molecule type" value="Genomic_DNA"/>
</dbReference>
<comment type="caution">
    <text evidence="1">The sequence shown here is derived from an EMBL/GenBank/DDBJ whole genome shotgun (WGS) entry which is preliminary data.</text>
</comment>
<accession>A0A0F0KQE2</accession>
<reference evidence="1 2" key="1">
    <citation type="submission" date="2015-02" db="EMBL/GenBank/DDBJ databases">
        <title>Draft genome sequences of ten Microbacterium spp. with emphasis on heavy metal contaminated environments.</title>
        <authorList>
            <person name="Corretto E."/>
        </authorList>
    </citation>
    <scope>NUCLEOTIDE SEQUENCE [LARGE SCALE GENOMIC DNA]</scope>
    <source>
        <strain evidence="1 2">DSM 12966</strain>
    </source>
</reference>
<evidence type="ECO:0000313" key="2">
    <source>
        <dbReference type="Proteomes" id="UP000033572"/>
    </source>
</evidence>
<dbReference type="PATRIC" id="fig|104336.4.peg.1108"/>
<protein>
    <submittedName>
        <fullName evidence="1">Uncharacterized protein</fullName>
    </submittedName>
</protein>
<dbReference type="Proteomes" id="UP000033572">
    <property type="component" value="Unassembled WGS sequence"/>
</dbReference>
<gene>
    <name evidence="1" type="ORF">RN50_01080</name>
</gene>
<sequence length="78" mass="8764">MKSIRKKLKMTDTPDDAMFMAKIRSSLSNQNTDSARAQIEHAPKQWTAAEEAELARRLHGDAEARIAKLIEDANNGRI</sequence>
<dbReference type="AlphaFoldDB" id="A0A0F0KQE2"/>
<keyword evidence="2" id="KW-1185">Reference proteome</keyword>
<proteinExistence type="predicted"/>
<evidence type="ECO:0000313" key="1">
    <source>
        <dbReference type="EMBL" id="KJL23142.1"/>
    </source>
</evidence>
<organism evidence="1 2">
    <name type="scientific">Microbacterium foliorum</name>
    <dbReference type="NCBI Taxonomy" id="104336"/>
    <lineage>
        <taxon>Bacteria</taxon>
        <taxon>Bacillati</taxon>
        <taxon>Actinomycetota</taxon>
        <taxon>Actinomycetes</taxon>
        <taxon>Micrococcales</taxon>
        <taxon>Microbacteriaceae</taxon>
        <taxon>Microbacterium</taxon>
    </lineage>
</organism>